<dbReference type="Gene3D" id="1.10.357.10">
    <property type="entry name" value="Tetracycline Repressor, domain 2"/>
    <property type="match status" value="1"/>
</dbReference>
<feature type="non-terminal residue" evidence="5">
    <location>
        <position position="112"/>
    </location>
</feature>
<dbReference type="EMBL" id="UOEI01000154">
    <property type="protein sequence ID" value="VAV95640.1"/>
    <property type="molecule type" value="Genomic_DNA"/>
</dbReference>
<dbReference type="InterPro" id="IPR050109">
    <property type="entry name" value="HTH-type_TetR-like_transc_reg"/>
</dbReference>
<feature type="domain" description="HTH tetR-type" evidence="4">
    <location>
        <begin position="8"/>
        <end position="68"/>
    </location>
</feature>
<organism evidence="5">
    <name type="scientific">hydrothermal vent metagenome</name>
    <dbReference type="NCBI Taxonomy" id="652676"/>
    <lineage>
        <taxon>unclassified sequences</taxon>
        <taxon>metagenomes</taxon>
        <taxon>ecological metagenomes</taxon>
    </lineage>
</organism>
<dbReference type="InterPro" id="IPR001647">
    <property type="entry name" value="HTH_TetR"/>
</dbReference>
<keyword evidence="3" id="KW-0804">Transcription</keyword>
<evidence type="ECO:0000259" key="4">
    <source>
        <dbReference type="PROSITE" id="PS50977"/>
    </source>
</evidence>
<dbReference type="GO" id="GO:0000976">
    <property type="term" value="F:transcription cis-regulatory region binding"/>
    <property type="evidence" value="ECO:0007669"/>
    <property type="project" value="TreeGrafter"/>
</dbReference>
<evidence type="ECO:0000256" key="1">
    <source>
        <dbReference type="ARBA" id="ARBA00023015"/>
    </source>
</evidence>
<dbReference type="PROSITE" id="PS50977">
    <property type="entry name" value="HTH_TETR_2"/>
    <property type="match status" value="1"/>
</dbReference>
<protein>
    <recommendedName>
        <fullName evidence="4">HTH tetR-type domain-containing protein</fullName>
    </recommendedName>
</protein>
<dbReference type="GO" id="GO:0003700">
    <property type="term" value="F:DNA-binding transcription factor activity"/>
    <property type="evidence" value="ECO:0007669"/>
    <property type="project" value="TreeGrafter"/>
</dbReference>
<evidence type="ECO:0000313" key="5">
    <source>
        <dbReference type="EMBL" id="VAV95640.1"/>
    </source>
</evidence>
<name>A0A3B0RQK5_9ZZZZ</name>
<evidence type="ECO:0000256" key="3">
    <source>
        <dbReference type="ARBA" id="ARBA00023163"/>
    </source>
</evidence>
<gene>
    <name evidence="5" type="ORF">MNBD_ACTINO01-437</name>
</gene>
<dbReference type="AlphaFoldDB" id="A0A3B0RQK5"/>
<sequence>MARYQVGLQTEARIIDATRSLLAEGGLEAATLKAICERAEVRSGSFYNLFESKEEAVLRVVRESIEAVDPDPEGEGTDTVDDLVHAYIQFFLKDPQMARVYVVAALNGDSAG</sequence>
<reference evidence="5" key="1">
    <citation type="submission" date="2018-06" db="EMBL/GenBank/DDBJ databases">
        <authorList>
            <person name="Zhirakovskaya E."/>
        </authorList>
    </citation>
    <scope>NUCLEOTIDE SEQUENCE</scope>
</reference>
<accession>A0A3B0RQK5</accession>
<keyword evidence="2" id="KW-0238">DNA-binding</keyword>
<dbReference type="PANTHER" id="PTHR30055:SF234">
    <property type="entry name" value="HTH-TYPE TRANSCRIPTIONAL REGULATOR BETI"/>
    <property type="match status" value="1"/>
</dbReference>
<dbReference type="SUPFAM" id="SSF46689">
    <property type="entry name" value="Homeodomain-like"/>
    <property type="match status" value="1"/>
</dbReference>
<dbReference type="PRINTS" id="PR00455">
    <property type="entry name" value="HTHTETR"/>
</dbReference>
<dbReference type="Pfam" id="PF00440">
    <property type="entry name" value="TetR_N"/>
    <property type="match status" value="1"/>
</dbReference>
<keyword evidence="1" id="KW-0805">Transcription regulation</keyword>
<evidence type="ECO:0000256" key="2">
    <source>
        <dbReference type="ARBA" id="ARBA00023125"/>
    </source>
</evidence>
<proteinExistence type="predicted"/>
<dbReference type="PANTHER" id="PTHR30055">
    <property type="entry name" value="HTH-TYPE TRANSCRIPTIONAL REGULATOR RUTR"/>
    <property type="match status" value="1"/>
</dbReference>
<dbReference type="InterPro" id="IPR009057">
    <property type="entry name" value="Homeodomain-like_sf"/>
</dbReference>